<dbReference type="PIRSF" id="PIRSF001554">
    <property type="entry name" value="SucCS_beta"/>
    <property type="match status" value="1"/>
</dbReference>
<name>A0A2M6W2I6_9BACT</name>
<keyword evidence="2" id="KW-0547">Nucleotide-binding</keyword>
<dbReference type="InterPro" id="IPR005809">
    <property type="entry name" value="Succ_CoA_ligase-like_bsu"/>
</dbReference>
<evidence type="ECO:0000313" key="7">
    <source>
        <dbReference type="EMBL" id="PIT87014.1"/>
    </source>
</evidence>
<dbReference type="InterPro" id="IPR013650">
    <property type="entry name" value="ATP-grasp_succ-CoA_synth-type"/>
</dbReference>
<protein>
    <submittedName>
        <fullName evidence="7">Uncharacterized protein</fullName>
    </submittedName>
</protein>
<dbReference type="Pfam" id="PF16114">
    <property type="entry name" value="Citrate_bind"/>
    <property type="match status" value="1"/>
</dbReference>
<comment type="catalytic activity">
    <reaction evidence="4">
        <text>oxaloacetate + acetyl-CoA + ADP + phosphate = citrate + ATP + CoA</text>
        <dbReference type="Rhea" id="RHEA:21160"/>
        <dbReference type="ChEBI" id="CHEBI:16452"/>
        <dbReference type="ChEBI" id="CHEBI:16947"/>
        <dbReference type="ChEBI" id="CHEBI:30616"/>
        <dbReference type="ChEBI" id="CHEBI:43474"/>
        <dbReference type="ChEBI" id="CHEBI:57287"/>
        <dbReference type="ChEBI" id="CHEBI:57288"/>
        <dbReference type="ChEBI" id="CHEBI:456216"/>
        <dbReference type="EC" id="2.3.3.8"/>
    </reaction>
</comment>
<dbReference type="GO" id="GO:0006104">
    <property type="term" value="P:succinyl-CoA metabolic process"/>
    <property type="evidence" value="ECO:0007669"/>
    <property type="project" value="TreeGrafter"/>
</dbReference>
<gene>
    <name evidence="7" type="ORF">COU31_05255</name>
</gene>
<evidence type="ECO:0000259" key="6">
    <source>
        <dbReference type="Pfam" id="PF16114"/>
    </source>
</evidence>
<keyword evidence="3" id="KW-0012">Acyltransferase</keyword>
<sequence>MNLYEFEGKQLFEKHGITIPHGIVVRRGGEIGYVFAMLGVSDVVVKAQVLSGKRGKNNAIRFCNSVEGVVHVQHVVDELFSMDVRGQYVASVRIEEKLDIAEEQYLSITYDTNAKQPVLVYSREGGVDIEDVEEGKIWKIPLDIRDTEINLDTFADFRLQTIDFRQIEDVIKNLWNVFLEEDCRLVEINPLVKTKRGEWVAADAKVAIDDDAFFRHSFGYKDRLREKGKDPEAMTNWEDFELRTMLGRPPTEREIAVAEIDKGEKYYQGTAGKYIEMDGDIATLFIGGGASIANMDALKRAGLEPANYTEYSGNPPREKVYELTKIVVSKPGLRGLWIAGAVSNFTNVKETFMGTADALAEVMPKYPIVVRRDGPFGKEGREYFMNFAKEKGLNVTWLGKDVSMSESVKVLVSKIGNQ</sequence>
<dbReference type="InterPro" id="IPR013815">
    <property type="entry name" value="ATP_grasp_subdomain_1"/>
</dbReference>
<reference evidence="8" key="1">
    <citation type="submission" date="2017-09" db="EMBL/GenBank/DDBJ databases">
        <title>Depth-based differentiation of microbial function through sediment-hosted aquifers and enrichment of novel symbionts in the deep terrestrial subsurface.</title>
        <authorList>
            <person name="Probst A.J."/>
            <person name="Ladd B."/>
            <person name="Jarett J.K."/>
            <person name="Geller-Mcgrath D.E."/>
            <person name="Sieber C.M.K."/>
            <person name="Emerson J.B."/>
            <person name="Anantharaman K."/>
            <person name="Thomas B.C."/>
            <person name="Malmstrom R."/>
            <person name="Stieglmeier M."/>
            <person name="Klingl A."/>
            <person name="Woyke T."/>
            <person name="Ryan C.M."/>
            <person name="Banfield J.F."/>
        </authorList>
    </citation>
    <scope>NUCLEOTIDE SEQUENCE [LARGE SCALE GENOMIC DNA]</scope>
</reference>
<dbReference type="Gene3D" id="3.40.50.261">
    <property type="entry name" value="Succinyl-CoA synthetase domains"/>
    <property type="match status" value="1"/>
</dbReference>
<dbReference type="AlphaFoldDB" id="A0A2M6W2I6"/>
<evidence type="ECO:0000256" key="4">
    <source>
        <dbReference type="ARBA" id="ARBA00047593"/>
    </source>
</evidence>
<dbReference type="Proteomes" id="UP000231183">
    <property type="component" value="Unassembled WGS sequence"/>
</dbReference>
<evidence type="ECO:0000256" key="3">
    <source>
        <dbReference type="ARBA" id="ARBA00023315"/>
    </source>
</evidence>
<dbReference type="GO" id="GO:0004775">
    <property type="term" value="F:succinate-CoA ligase (ADP-forming) activity"/>
    <property type="evidence" value="ECO:0007669"/>
    <property type="project" value="TreeGrafter"/>
</dbReference>
<comment type="caution">
    <text evidence="7">The sequence shown here is derived from an EMBL/GenBank/DDBJ whole genome shotgun (WGS) entry which is preliminary data.</text>
</comment>
<keyword evidence="1" id="KW-0436">Ligase</keyword>
<feature type="domain" description="ATP-citrate synthase citrate-binding" evidence="6">
    <location>
        <begin position="254"/>
        <end position="410"/>
    </location>
</feature>
<dbReference type="SUPFAM" id="SSF52210">
    <property type="entry name" value="Succinyl-CoA synthetase domains"/>
    <property type="match status" value="1"/>
</dbReference>
<dbReference type="InterPro" id="IPR016102">
    <property type="entry name" value="Succinyl-CoA_synth-like"/>
</dbReference>
<keyword evidence="3" id="KW-0808">Transferase</keyword>
<evidence type="ECO:0000259" key="5">
    <source>
        <dbReference type="Pfam" id="PF08442"/>
    </source>
</evidence>
<evidence type="ECO:0000256" key="2">
    <source>
        <dbReference type="ARBA" id="ARBA00022741"/>
    </source>
</evidence>
<dbReference type="GO" id="GO:0042709">
    <property type="term" value="C:succinate-CoA ligase complex"/>
    <property type="evidence" value="ECO:0007669"/>
    <property type="project" value="TreeGrafter"/>
</dbReference>
<organism evidence="7 8">
    <name type="scientific">Candidatus Magasanikbacteria bacterium CG10_big_fil_rev_8_21_14_0_10_40_10</name>
    <dbReference type="NCBI Taxonomy" id="1974648"/>
    <lineage>
        <taxon>Bacteria</taxon>
        <taxon>Candidatus Magasanikiibacteriota</taxon>
    </lineage>
</organism>
<dbReference type="GO" id="GO:0003878">
    <property type="term" value="F:ATP citrate synthase activity"/>
    <property type="evidence" value="ECO:0007669"/>
    <property type="project" value="UniProtKB-EC"/>
</dbReference>
<feature type="domain" description="ATP-grasp fold succinyl-CoA synthetase-type" evidence="5">
    <location>
        <begin position="2"/>
        <end position="192"/>
    </location>
</feature>
<proteinExistence type="predicted"/>
<dbReference type="GO" id="GO:0006099">
    <property type="term" value="P:tricarboxylic acid cycle"/>
    <property type="evidence" value="ECO:0007669"/>
    <property type="project" value="InterPro"/>
</dbReference>
<dbReference type="GO" id="GO:0005524">
    <property type="term" value="F:ATP binding"/>
    <property type="evidence" value="ECO:0007669"/>
    <property type="project" value="InterPro"/>
</dbReference>
<dbReference type="Gene3D" id="3.30.1490.20">
    <property type="entry name" value="ATP-grasp fold, A domain"/>
    <property type="match status" value="1"/>
</dbReference>
<dbReference type="Pfam" id="PF08442">
    <property type="entry name" value="ATP-grasp_2"/>
    <property type="match status" value="1"/>
</dbReference>
<dbReference type="Gene3D" id="3.30.470.20">
    <property type="entry name" value="ATP-grasp fold, B domain"/>
    <property type="match status" value="1"/>
</dbReference>
<accession>A0A2M6W2I6</accession>
<dbReference type="PANTHER" id="PTHR11815">
    <property type="entry name" value="SUCCINYL-COA SYNTHETASE BETA CHAIN"/>
    <property type="match status" value="1"/>
</dbReference>
<evidence type="ECO:0000313" key="8">
    <source>
        <dbReference type="Proteomes" id="UP000231183"/>
    </source>
</evidence>
<evidence type="ECO:0000256" key="1">
    <source>
        <dbReference type="ARBA" id="ARBA00022598"/>
    </source>
</evidence>
<dbReference type="SUPFAM" id="SSF56059">
    <property type="entry name" value="Glutathione synthetase ATP-binding domain-like"/>
    <property type="match status" value="1"/>
</dbReference>
<dbReference type="InterPro" id="IPR032263">
    <property type="entry name" value="Citrate-bd"/>
</dbReference>
<dbReference type="PANTHER" id="PTHR11815:SF10">
    <property type="entry name" value="SUCCINATE--COA LIGASE [GDP-FORMING] SUBUNIT BETA, MITOCHONDRIAL"/>
    <property type="match status" value="1"/>
</dbReference>
<dbReference type="GO" id="GO:0005829">
    <property type="term" value="C:cytosol"/>
    <property type="evidence" value="ECO:0007669"/>
    <property type="project" value="TreeGrafter"/>
</dbReference>
<dbReference type="EMBL" id="PFBX01000057">
    <property type="protein sequence ID" value="PIT87014.1"/>
    <property type="molecule type" value="Genomic_DNA"/>
</dbReference>